<accession>A0ABX7I683</accession>
<dbReference type="PANTHER" id="PTHR42754:SF1">
    <property type="entry name" value="LIPOPROTEIN"/>
    <property type="match status" value="1"/>
</dbReference>
<sequence length="632" mass="69197">MIKFLLQIVLLTMGFPTDLLAQLIIKSQKSFGTTVEYQYTLNPIVHRISDGNFIMLAKSTGPAGGDKSQDGVGDSDPWIVKFSPEGAKLWDLTLRADYAYGERGDIKETPDGGFIICASSSGGASWDQSEATHGLGDYWVIKIDKNGLKEWDIVLGGSETDEASSIVLTADGGYLVGGKSTSGISGNKTTAGQGDYDYWIVKLTSTGQKEWDKSFGGTGADNLKEIVKSADGGYMLAGDSNSPVGKSKAESKGFYDFWVISIDSLGNQLWEKTLGATRDETLQYVYSYPDGSIVLLGSSWSEAGFDRSEPSRGAEDGWMVKLGSNGVKEWDKRLGGSGRENFFYIEPSLDGGYLLSAFSTSPAGGDKTEPNKEYADSDYQGDFWFIKLNEAFEKVWDKTIGGSGIDILLYTTETEQGKYLLLGESNSYTGYKPQDRTAPLKGSSDIWMVFAEQQPLPVILSKFAAEKENTTALLTWQTTSETHSDRFEVQHSTDGKAWNLLAMINAAGESTKSKTYHYSHTNPVSGDNYYRLKMVDADGAFTYSRVEHLKFDQGVSVSVYPNPVTETIHLQTAHWSKVKGLQILNNQGKELYSSGNKPSQDINARSLKPGLYFIKLTLTDGTETTRKIAVGQ</sequence>
<dbReference type="EMBL" id="CP056775">
    <property type="protein sequence ID" value="QRR01460.1"/>
    <property type="molecule type" value="Genomic_DNA"/>
</dbReference>
<dbReference type="RefSeq" id="WP_204663800.1">
    <property type="nucleotide sequence ID" value="NZ_CP056775.1"/>
</dbReference>
<dbReference type="Proteomes" id="UP000612680">
    <property type="component" value="Chromosome"/>
</dbReference>
<organism evidence="2 3">
    <name type="scientific">Dyadobacter sandarakinus</name>
    <dbReference type="NCBI Taxonomy" id="2747268"/>
    <lineage>
        <taxon>Bacteria</taxon>
        <taxon>Pseudomonadati</taxon>
        <taxon>Bacteroidota</taxon>
        <taxon>Cytophagia</taxon>
        <taxon>Cytophagales</taxon>
        <taxon>Spirosomataceae</taxon>
        <taxon>Dyadobacter</taxon>
    </lineage>
</organism>
<protein>
    <submittedName>
        <fullName evidence="2">T9SS type A sorting domain-containing protein</fullName>
    </submittedName>
</protein>
<dbReference type="InterPro" id="IPR026444">
    <property type="entry name" value="Secre_tail"/>
</dbReference>
<evidence type="ECO:0000259" key="1">
    <source>
        <dbReference type="Pfam" id="PF18962"/>
    </source>
</evidence>
<gene>
    <name evidence="2" type="ORF">HWI92_11370</name>
</gene>
<evidence type="ECO:0000313" key="2">
    <source>
        <dbReference type="EMBL" id="QRR01460.1"/>
    </source>
</evidence>
<dbReference type="PANTHER" id="PTHR42754">
    <property type="entry name" value="ENDOGLUCANASE"/>
    <property type="match status" value="1"/>
</dbReference>
<feature type="domain" description="Secretion system C-terminal sorting" evidence="1">
    <location>
        <begin position="559"/>
        <end position="629"/>
    </location>
</feature>
<name>A0ABX7I683_9BACT</name>
<keyword evidence="3" id="KW-1185">Reference proteome</keyword>
<evidence type="ECO:0000313" key="3">
    <source>
        <dbReference type="Proteomes" id="UP000612680"/>
    </source>
</evidence>
<reference evidence="2 3" key="1">
    <citation type="submission" date="2020-06" db="EMBL/GenBank/DDBJ databases">
        <title>Dyadobacter sandarakinus sp. nov., isolated from the soil of the Arctic Yellow River Station.</title>
        <authorList>
            <person name="Zhang Y."/>
            <person name="Peng F."/>
        </authorList>
    </citation>
    <scope>NUCLEOTIDE SEQUENCE [LARGE SCALE GENOMIC DNA]</scope>
    <source>
        <strain evidence="2 3">Q3-56</strain>
    </source>
</reference>
<proteinExistence type="predicted"/>
<dbReference type="Pfam" id="PF18962">
    <property type="entry name" value="Por_Secre_tail"/>
    <property type="match status" value="1"/>
</dbReference>
<dbReference type="NCBIfam" id="TIGR04183">
    <property type="entry name" value="Por_Secre_tail"/>
    <property type="match status" value="1"/>
</dbReference>